<evidence type="ECO:0000256" key="1">
    <source>
        <dbReference type="SAM" id="Phobius"/>
    </source>
</evidence>
<protein>
    <submittedName>
        <fullName evidence="2">Uncharacterized protein</fullName>
    </submittedName>
</protein>
<feature type="transmembrane region" description="Helical" evidence="1">
    <location>
        <begin position="52"/>
        <end position="71"/>
    </location>
</feature>
<organism evidence="2">
    <name type="scientific">viral metagenome</name>
    <dbReference type="NCBI Taxonomy" id="1070528"/>
    <lineage>
        <taxon>unclassified sequences</taxon>
        <taxon>metagenomes</taxon>
        <taxon>organismal metagenomes</taxon>
    </lineage>
</organism>
<dbReference type="AlphaFoldDB" id="A0A6C0KLU5"/>
<dbReference type="EMBL" id="MN740916">
    <property type="protein sequence ID" value="QHU17630.1"/>
    <property type="molecule type" value="Genomic_DNA"/>
</dbReference>
<accession>A0A6C0KLU5</accession>
<keyword evidence="1" id="KW-0472">Membrane</keyword>
<sequence length="181" mass="21328">MFGSDYIESWVIKNNSKKIQYVLLFLIFLLAFSYRMFDHLFGTTIKHITKNIFLRHFISLLFLYLIIDIQIEGNTQKYNPIISIIISIIIYFLTILLLHGNQIYIAFIMILVFILIVMDKYQNYLAVSIQDEENKQDKLEFIYKTNNIFIILMILTITIGSTTSLDIKQLKKVLHFGKANN</sequence>
<feature type="transmembrane region" description="Helical" evidence="1">
    <location>
        <begin position="78"/>
        <end position="97"/>
    </location>
</feature>
<proteinExistence type="predicted"/>
<reference evidence="2" key="1">
    <citation type="journal article" date="2020" name="Nature">
        <title>Giant virus diversity and host interactions through global metagenomics.</title>
        <authorList>
            <person name="Schulz F."/>
            <person name="Roux S."/>
            <person name="Paez-Espino D."/>
            <person name="Jungbluth S."/>
            <person name="Walsh D.A."/>
            <person name="Denef V.J."/>
            <person name="McMahon K.D."/>
            <person name="Konstantinidis K.T."/>
            <person name="Eloe-Fadrosh E.A."/>
            <person name="Kyrpides N.C."/>
            <person name="Woyke T."/>
        </authorList>
    </citation>
    <scope>NUCLEOTIDE SEQUENCE</scope>
    <source>
        <strain evidence="2">GVMAG-S-3300012919-55</strain>
    </source>
</reference>
<name>A0A6C0KLU5_9ZZZZ</name>
<keyword evidence="1" id="KW-1133">Transmembrane helix</keyword>
<feature type="transmembrane region" description="Helical" evidence="1">
    <location>
        <begin position="141"/>
        <end position="160"/>
    </location>
</feature>
<feature type="transmembrane region" description="Helical" evidence="1">
    <location>
        <begin position="21"/>
        <end position="37"/>
    </location>
</feature>
<feature type="transmembrane region" description="Helical" evidence="1">
    <location>
        <begin position="103"/>
        <end position="121"/>
    </location>
</feature>
<keyword evidence="1" id="KW-0812">Transmembrane</keyword>
<evidence type="ECO:0000313" key="2">
    <source>
        <dbReference type="EMBL" id="QHU17630.1"/>
    </source>
</evidence>